<evidence type="ECO:0000256" key="13">
    <source>
        <dbReference type="PIRNR" id="PIRNR006769"/>
    </source>
</evidence>
<keyword evidence="10 13" id="KW-0521">NADP</keyword>
<dbReference type="GO" id="GO:0009231">
    <property type="term" value="P:riboflavin biosynthetic process"/>
    <property type="evidence" value="ECO:0007669"/>
    <property type="project" value="UniProtKB-KW"/>
</dbReference>
<dbReference type="PIRSF" id="PIRSF006769">
    <property type="entry name" value="RibD"/>
    <property type="match status" value="1"/>
</dbReference>
<dbReference type="Pfam" id="PF00383">
    <property type="entry name" value="dCMP_cyt_deam_1"/>
    <property type="match status" value="1"/>
</dbReference>
<name>A0AAX2J1P1_KINKI</name>
<dbReference type="PROSITE" id="PS51747">
    <property type="entry name" value="CYT_DCMP_DEAMINASES_2"/>
    <property type="match status" value="1"/>
</dbReference>
<keyword evidence="12" id="KW-0511">Multifunctional enzyme</keyword>
<feature type="binding site" evidence="16">
    <location>
        <position position="80"/>
    </location>
    <ligand>
        <name>Zn(2+)</name>
        <dbReference type="ChEBI" id="CHEBI:29105"/>
        <note>catalytic</note>
    </ligand>
</feature>
<comment type="similarity">
    <text evidence="4 13">In the N-terminal section; belongs to the cytidine and deoxycytidylate deaminase family.</text>
</comment>
<sequence>MTTFNPQDTQHMQRALELAWQGRFSTSPNPRVGCVIAHGSQIIGQGFHVQAGSPHAEVHAIRQAGELARGATAYVTLEPCSHYGRTPPCAEGLIAAGVSRVVAAMTDPNPLVAGKGLAMLQAAGIMVEQGLLEHEARQLNRGFLSRIERNRPFVSLKIAASLDGKTALSNGQSQWITGAAARADVQIQRAQSCAVLTGIGTVLADNPRLNVRDFPTVRQPLRVVLDSQLRTPKSSHIIQDGQRTLIITTSPDTQKFATYANVEISKQPAPISLPEVLHELAQRGIGELMIEAGSHLASAFLQQDLLDEIVYYQAPKLLGDTARGAFLLPENDDMLRQNPAWQTVSLDRVGDDIKWVLQKR</sequence>
<dbReference type="EMBL" id="LS483426">
    <property type="protein sequence ID" value="SQH24464.1"/>
    <property type="molecule type" value="Genomic_DNA"/>
</dbReference>
<protein>
    <recommendedName>
        <fullName evidence="13">Riboflavin biosynthesis protein RibD</fullName>
    </recommendedName>
    <domain>
        <recommendedName>
            <fullName evidence="13">Diaminohydroxyphosphoribosylaminopyrimidine deaminase</fullName>
            <shortName evidence="13">DRAP deaminase</shortName>
            <ecNumber evidence="13">3.5.4.26</ecNumber>
        </recommendedName>
        <alternativeName>
            <fullName evidence="13">Riboflavin-specific deaminase</fullName>
        </alternativeName>
    </domain>
    <domain>
        <recommendedName>
            <fullName evidence="13">5-amino-6-(5-phosphoribosylamino)uracil reductase</fullName>
            <ecNumber evidence="13">1.1.1.193</ecNumber>
        </recommendedName>
        <alternativeName>
            <fullName evidence="13">HTP reductase</fullName>
        </alternativeName>
    </domain>
</protein>
<feature type="active site" description="Proton donor" evidence="14">
    <location>
        <position position="57"/>
    </location>
</feature>
<evidence type="ECO:0000256" key="12">
    <source>
        <dbReference type="ARBA" id="ARBA00023268"/>
    </source>
</evidence>
<comment type="pathway">
    <text evidence="2 13">Cofactor biosynthesis; riboflavin biosynthesis; 5-amino-6-(D-ribitylamino)uracil from GTP: step 2/4.</text>
</comment>
<feature type="binding site" evidence="16">
    <location>
        <position position="89"/>
    </location>
    <ligand>
        <name>Zn(2+)</name>
        <dbReference type="ChEBI" id="CHEBI:29105"/>
        <note>catalytic</note>
    </ligand>
</feature>
<dbReference type="Gene3D" id="3.40.140.10">
    <property type="entry name" value="Cytidine Deaminase, domain 2"/>
    <property type="match status" value="1"/>
</dbReference>
<dbReference type="CDD" id="cd01284">
    <property type="entry name" value="Riboflavin_deaminase-reductase"/>
    <property type="match status" value="1"/>
</dbReference>
<dbReference type="SUPFAM" id="SSF53597">
    <property type="entry name" value="Dihydrofolate reductase-like"/>
    <property type="match status" value="1"/>
</dbReference>
<evidence type="ECO:0000256" key="2">
    <source>
        <dbReference type="ARBA" id="ARBA00004882"/>
    </source>
</evidence>
<feature type="binding site" evidence="15">
    <location>
        <position position="291"/>
    </location>
    <ligand>
        <name>substrate</name>
    </ligand>
</feature>
<dbReference type="InterPro" id="IPR002734">
    <property type="entry name" value="RibDG_C"/>
</dbReference>
<evidence type="ECO:0000256" key="3">
    <source>
        <dbReference type="ARBA" id="ARBA00004910"/>
    </source>
</evidence>
<gene>
    <name evidence="18" type="primary">ribD</name>
    <name evidence="18" type="ORF">NCTC10529_00645</name>
</gene>
<dbReference type="Gene3D" id="3.40.430.10">
    <property type="entry name" value="Dihydrofolate Reductase, subunit A"/>
    <property type="match status" value="1"/>
</dbReference>
<comment type="pathway">
    <text evidence="3 13">Cofactor biosynthesis; riboflavin biosynthesis; 5-amino-6-(D-ribitylamino)uracil from GTP: step 3/4.</text>
</comment>
<evidence type="ECO:0000256" key="16">
    <source>
        <dbReference type="PIRSR" id="PIRSR006769-3"/>
    </source>
</evidence>
<accession>A0AAX2J1P1</accession>
<evidence type="ECO:0000256" key="8">
    <source>
        <dbReference type="ARBA" id="ARBA00022801"/>
    </source>
</evidence>
<evidence type="ECO:0000256" key="15">
    <source>
        <dbReference type="PIRSR" id="PIRSR006769-2"/>
    </source>
</evidence>
<dbReference type="GO" id="GO:0050661">
    <property type="term" value="F:NADP binding"/>
    <property type="evidence" value="ECO:0007669"/>
    <property type="project" value="InterPro"/>
</dbReference>
<reference evidence="18 19" key="1">
    <citation type="submission" date="2018-06" db="EMBL/GenBank/DDBJ databases">
        <authorList>
            <consortium name="Pathogen Informatics"/>
            <person name="Doyle S."/>
        </authorList>
    </citation>
    <scope>NUCLEOTIDE SEQUENCE [LARGE SCALE GENOMIC DNA]</scope>
    <source>
        <strain evidence="18 19">NCTC10529</strain>
    </source>
</reference>
<evidence type="ECO:0000256" key="5">
    <source>
        <dbReference type="ARBA" id="ARBA00007417"/>
    </source>
</evidence>
<evidence type="ECO:0000256" key="1">
    <source>
        <dbReference type="ARBA" id="ARBA00002151"/>
    </source>
</evidence>
<feature type="binding site" evidence="15">
    <location>
        <position position="175"/>
    </location>
    <ligand>
        <name>NADP(+)</name>
        <dbReference type="ChEBI" id="CHEBI:58349"/>
    </ligand>
</feature>
<feature type="binding site" evidence="15">
    <location>
        <position position="227"/>
    </location>
    <ligand>
        <name>NADP(+)</name>
        <dbReference type="ChEBI" id="CHEBI:58349"/>
    </ligand>
</feature>
<comment type="cofactor">
    <cofactor evidence="13 16">
        <name>Zn(2+)</name>
        <dbReference type="ChEBI" id="CHEBI:29105"/>
    </cofactor>
    <text evidence="13 16">Binds 1 zinc ion.</text>
</comment>
<dbReference type="GeneID" id="93261956"/>
<evidence type="ECO:0000256" key="10">
    <source>
        <dbReference type="ARBA" id="ARBA00022857"/>
    </source>
</evidence>
<dbReference type="NCBIfam" id="TIGR00326">
    <property type="entry name" value="eubact_ribD"/>
    <property type="match status" value="1"/>
</dbReference>
<evidence type="ECO:0000256" key="7">
    <source>
        <dbReference type="ARBA" id="ARBA00022723"/>
    </source>
</evidence>
<feature type="binding site" evidence="15">
    <location>
        <position position="159"/>
    </location>
    <ligand>
        <name>NADP(+)</name>
        <dbReference type="ChEBI" id="CHEBI:58349"/>
    </ligand>
</feature>
<feature type="binding site" evidence="15">
    <location>
        <position position="205"/>
    </location>
    <ligand>
        <name>NADP(+)</name>
        <dbReference type="ChEBI" id="CHEBI:58349"/>
    </ligand>
</feature>
<evidence type="ECO:0000256" key="6">
    <source>
        <dbReference type="ARBA" id="ARBA00022619"/>
    </source>
</evidence>
<evidence type="ECO:0000256" key="9">
    <source>
        <dbReference type="ARBA" id="ARBA00022833"/>
    </source>
</evidence>
<dbReference type="Pfam" id="PF01872">
    <property type="entry name" value="RibD_C"/>
    <property type="match status" value="1"/>
</dbReference>
<evidence type="ECO:0000259" key="17">
    <source>
        <dbReference type="PROSITE" id="PS51747"/>
    </source>
</evidence>
<dbReference type="InterPro" id="IPR004794">
    <property type="entry name" value="Eubact_RibD"/>
</dbReference>
<feature type="binding site" evidence="15">
    <location>
        <position position="189"/>
    </location>
    <ligand>
        <name>substrate</name>
    </ligand>
</feature>
<keyword evidence="8 13" id="KW-0378">Hydrolase</keyword>
<dbReference type="PANTHER" id="PTHR38011:SF7">
    <property type="entry name" value="2,5-DIAMINO-6-RIBOSYLAMINO-4(3H)-PYRIMIDINONE 5'-PHOSPHATE REDUCTASE"/>
    <property type="match status" value="1"/>
</dbReference>
<dbReference type="InterPro" id="IPR024072">
    <property type="entry name" value="DHFR-like_dom_sf"/>
</dbReference>
<feature type="domain" description="CMP/dCMP-type deaminase" evidence="17">
    <location>
        <begin position="6"/>
        <end position="128"/>
    </location>
</feature>
<dbReference type="InterPro" id="IPR016192">
    <property type="entry name" value="APOBEC/CMP_deaminase_Zn-bd"/>
</dbReference>
<evidence type="ECO:0000313" key="19">
    <source>
        <dbReference type="Proteomes" id="UP000248598"/>
    </source>
</evidence>
<dbReference type="Proteomes" id="UP000248598">
    <property type="component" value="Chromosome 1"/>
</dbReference>
<feature type="binding site" evidence="15">
    <location>
        <position position="201"/>
    </location>
    <ligand>
        <name>NADP(+)</name>
        <dbReference type="ChEBI" id="CHEBI:58349"/>
    </ligand>
</feature>
<dbReference type="GO" id="GO:0008270">
    <property type="term" value="F:zinc ion binding"/>
    <property type="evidence" value="ECO:0007669"/>
    <property type="project" value="InterPro"/>
</dbReference>
<dbReference type="EC" id="3.5.4.26" evidence="13"/>
<dbReference type="NCBIfam" id="TIGR00227">
    <property type="entry name" value="ribD_Cterm"/>
    <property type="match status" value="1"/>
</dbReference>
<feature type="binding site" evidence="15">
    <location>
        <position position="212"/>
    </location>
    <ligand>
        <name>substrate</name>
    </ligand>
</feature>
<keyword evidence="9 13" id="KW-0862">Zinc</keyword>
<evidence type="ECO:0000256" key="14">
    <source>
        <dbReference type="PIRSR" id="PIRSR006769-1"/>
    </source>
</evidence>
<evidence type="ECO:0000313" key="18">
    <source>
        <dbReference type="EMBL" id="SQH24464.1"/>
    </source>
</evidence>
<dbReference type="GO" id="GO:0008835">
    <property type="term" value="F:diaminohydroxyphosphoribosylaminopyrimidine deaminase activity"/>
    <property type="evidence" value="ECO:0007669"/>
    <property type="project" value="UniProtKB-EC"/>
</dbReference>
<dbReference type="EC" id="1.1.1.193" evidence="13"/>
<comment type="function">
    <text evidence="1 13">Converts 2,5-diamino-6-(ribosylamino)-4(3h)-pyrimidinone 5'-phosphate into 5-amino-6-(ribosylamino)-2,4(1h,3h)-pyrimidinedione 5'-phosphate.</text>
</comment>
<comment type="catalytic activity">
    <reaction evidence="13">
        <text>2,5-diamino-6-hydroxy-4-(5-phosphoribosylamino)-pyrimidine + H2O + H(+) = 5-amino-6-(5-phospho-D-ribosylamino)uracil + NH4(+)</text>
        <dbReference type="Rhea" id="RHEA:21868"/>
        <dbReference type="ChEBI" id="CHEBI:15377"/>
        <dbReference type="ChEBI" id="CHEBI:15378"/>
        <dbReference type="ChEBI" id="CHEBI:28938"/>
        <dbReference type="ChEBI" id="CHEBI:58453"/>
        <dbReference type="ChEBI" id="CHEBI:58614"/>
        <dbReference type="EC" id="3.5.4.26"/>
    </reaction>
</comment>
<dbReference type="PROSITE" id="PS00903">
    <property type="entry name" value="CYT_DCMP_DEAMINASES_1"/>
    <property type="match status" value="1"/>
</dbReference>
<keyword evidence="7 13" id="KW-0479">Metal-binding</keyword>
<dbReference type="RefSeq" id="WP_003788782.1">
    <property type="nucleotide sequence ID" value="NZ_CP091518.1"/>
</dbReference>
<dbReference type="InterPro" id="IPR002125">
    <property type="entry name" value="CMP_dCMP_dom"/>
</dbReference>
<dbReference type="FunFam" id="3.40.140.10:FF:000025">
    <property type="entry name" value="Riboflavin biosynthesis protein RibD"/>
    <property type="match status" value="1"/>
</dbReference>
<dbReference type="AlphaFoldDB" id="A0AAX2J1P1"/>
<organism evidence="18 19">
    <name type="scientific">Kingella kingae</name>
    <dbReference type="NCBI Taxonomy" id="504"/>
    <lineage>
        <taxon>Bacteria</taxon>
        <taxon>Pseudomonadati</taxon>
        <taxon>Pseudomonadota</taxon>
        <taxon>Betaproteobacteria</taxon>
        <taxon>Neisseriales</taxon>
        <taxon>Neisseriaceae</taxon>
        <taxon>Kingella</taxon>
    </lineage>
</organism>
<evidence type="ECO:0000256" key="11">
    <source>
        <dbReference type="ARBA" id="ARBA00023002"/>
    </source>
</evidence>
<dbReference type="InterPro" id="IPR011549">
    <property type="entry name" value="RibD_C"/>
</dbReference>
<dbReference type="SUPFAM" id="SSF53927">
    <property type="entry name" value="Cytidine deaminase-like"/>
    <property type="match status" value="1"/>
</dbReference>
<proteinExistence type="inferred from homology"/>
<keyword evidence="11 13" id="KW-0560">Oxidoreductase</keyword>
<evidence type="ECO:0000256" key="4">
    <source>
        <dbReference type="ARBA" id="ARBA00005259"/>
    </source>
</evidence>
<feature type="binding site" evidence="15">
    <location>
        <begin position="293"/>
        <end position="299"/>
    </location>
    <ligand>
        <name>NADP(+)</name>
        <dbReference type="ChEBI" id="CHEBI:58349"/>
    </ligand>
</feature>
<dbReference type="InterPro" id="IPR016193">
    <property type="entry name" value="Cytidine_deaminase-like"/>
</dbReference>
<dbReference type="GO" id="GO:0008703">
    <property type="term" value="F:5-amino-6-(5-phosphoribosylamino)uracil reductase activity"/>
    <property type="evidence" value="ECO:0007669"/>
    <property type="project" value="UniProtKB-EC"/>
</dbReference>
<comment type="similarity">
    <text evidence="5 13">In the C-terminal section; belongs to the HTP reductase family.</text>
</comment>
<feature type="binding site" evidence="15">
    <location>
        <position position="209"/>
    </location>
    <ligand>
        <name>substrate</name>
    </ligand>
</feature>
<dbReference type="InterPro" id="IPR050765">
    <property type="entry name" value="Riboflavin_Biosynth_HTPR"/>
</dbReference>
<feature type="binding site" evidence="15">
    <location>
        <position position="173"/>
    </location>
    <ligand>
        <name>substrate</name>
    </ligand>
</feature>
<dbReference type="PANTHER" id="PTHR38011">
    <property type="entry name" value="DIHYDROFOLATE REDUCTASE FAMILY PROTEIN (AFU_ORTHOLOGUE AFUA_8G06820)"/>
    <property type="match status" value="1"/>
</dbReference>
<feature type="binding site" evidence="16">
    <location>
        <position position="55"/>
    </location>
    <ligand>
        <name>Zn(2+)</name>
        <dbReference type="ChEBI" id="CHEBI:29105"/>
        <note>catalytic</note>
    </ligand>
</feature>
<comment type="catalytic activity">
    <reaction evidence="13">
        <text>5-amino-6-(5-phospho-D-ribitylamino)uracil + NADP(+) = 5-amino-6-(5-phospho-D-ribosylamino)uracil + NADPH + H(+)</text>
        <dbReference type="Rhea" id="RHEA:17845"/>
        <dbReference type="ChEBI" id="CHEBI:15378"/>
        <dbReference type="ChEBI" id="CHEBI:57783"/>
        <dbReference type="ChEBI" id="CHEBI:58349"/>
        <dbReference type="ChEBI" id="CHEBI:58421"/>
        <dbReference type="ChEBI" id="CHEBI:58453"/>
        <dbReference type="EC" id="1.1.1.193"/>
    </reaction>
</comment>
<keyword evidence="6 13" id="KW-0686">Riboflavin biosynthesis</keyword>